<geneLocation type="plasmid" evidence="1 2">
    <name>unnamed1</name>
</geneLocation>
<dbReference type="RefSeq" id="WP_054735258.1">
    <property type="nucleotide sequence ID" value="NZ_CP009430.1"/>
</dbReference>
<dbReference type="KEGG" id="smaz:LH19_27655"/>
<name>A0AAC9AZK5_SPHMC</name>
<evidence type="ECO:0000313" key="2">
    <source>
        <dbReference type="Proteomes" id="UP000076088"/>
    </source>
</evidence>
<proteinExistence type="predicted"/>
<gene>
    <name evidence="1" type="ORF">ATM17_31630</name>
</gene>
<reference evidence="1 2" key="2">
    <citation type="journal article" date="2016" name="Genome Announc.">
        <title>Complete Genome Sequence of Sphingopyxis macrogoltabida Strain 203N (NBRC 111659), a Polyethylene Glycol Degrader.</title>
        <authorList>
            <person name="Ohtsubo Y."/>
            <person name="Nonoyama S."/>
            <person name="Nagata Y."/>
            <person name="Numata M."/>
            <person name="Tsuchikane K."/>
            <person name="Hosoyama A."/>
            <person name="Yamazoe A."/>
            <person name="Tsuda M."/>
            <person name="Fujita N."/>
            <person name="Kawai F."/>
        </authorList>
    </citation>
    <scope>NUCLEOTIDE SEQUENCE [LARGE SCALE GENOMIC DNA]</scope>
    <source>
        <strain evidence="1 2">203N</strain>
    </source>
</reference>
<dbReference type="AlphaFoldDB" id="A0AAC9AZK5"/>
<keyword evidence="1" id="KW-0614">Plasmid</keyword>
<reference evidence="2" key="1">
    <citation type="submission" date="2015-11" db="EMBL/GenBank/DDBJ databases">
        <title>Complete genome sequence of a polyethylene-glycol degrader Sphingopyxis macrogoltabida 203N (NBRC 111659).</title>
        <authorList>
            <person name="Yoshiyuki O."/>
            <person name="Shouta N."/>
            <person name="Nagata Y."/>
            <person name="Numata M."/>
            <person name="Tsuchikane K."/>
            <person name="Hosoyama A."/>
            <person name="Yamazoe A."/>
            <person name="Tsuda M."/>
            <person name="Fujita N."/>
            <person name="Kawai F."/>
        </authorList>
    </citation>
    <scope>NUCLEOTIDE SEQUENCE [LARGE SCALE GENOMIC DNA]</scope>
    <source>
        <strain evidence="2">203N</strain>
        <plasmid evidence="2">unnamed1</plasmid>
    </source>
</reference>
<protein>
    <submittedName>
        <fullName evidence="1">Uncharacterized protein</fullName>
    </submittedName>
</protein>
<keyword evidence="2" id="KW-1185">Reference proteome</keyword>
<dbReference type="Proteomes" id="UP000076088">
    <property type="component" value="Plasmid unnamed1"/>
</dbReference>
<evidence type="ECO:0000313" key="1">
    <source>
        <dbReference type="EMBL" id="AMU92812.1"/>
    </source>
</evidence>
<dbReference type="EMBL" id="CP013345">
    <property type="protein sequence ID" value="AMU92812.1"/>
    <property type="molecule type" value="Genomic_DNA"/>
</dbReference>
<organism evidence="1 2">
    <name type="scientific">Sphingopyxis macrogoltabida</name>
    <name type="common">Sphingomonas macrogoltabidus</name>
    <dbReference type="NCBI Taxonomy" id="33050"/>
    <lineage>
        <taxon>Bacteria</taxon>
        <taxon>Pseudomonadati</taxon>
        <taxon>Pseudomonadota</taxon>
        <taxon>Alphaproteobacteria</taxon>
        <taxon>Sphingomonadales</taxon>
        <taxon>Sphingomonadaceae</taxon>
        <taxon>Sphingopyxis</taxon>
    </lineage>
</organism>
<sequence length="64" mass="7115">MRRISPAMPADLKRTNQAIDHLRAARDLLRQAGCPRAAAATMRALASAEGARRHVDHRITRSRT</sequence>
<accession>A0AAC9AZK5</accession>